<keyword evidence="1" id="KW-0175">Coiled coil</keyword>
<evidence type="ECO:0000313" key="2">
    <source>
        <dbReference type="EMBL" id="WNY47929.1"/>
    </source>
</evidence>
<dbReference type="InterPro" id="IPR025384">
    <property type="entry name" value="DUF4298"/>
</dbReference>
<organism evidence="2 3">
    <name type="scientific">Streptococcus suivaginalis</name>
    <dbReference type="NCBI Taxonomy" id="3028082"/>
    <lineage>
        <taxon>Bacteria</taxon>
        <taxon>Bacillati</taxon>
        <taxon>Bacillota</taxon>
        <taxon>Bacilli</taxon>
        <taxon>Lactobacillales</taxon>
        <taxon>Streptococcaceae</taxon>
        <taxon>Streptococcus</taxon>
    </lineage>
</organism>
<reference evidence="2 3" key="1">
    <citation type="submission" date="2023-02" db="EMBL/GenBank/DDBJ databases">
        <title>Streptococcus sp. Genome Sequencing and Assembly.</title>
        <authorList>
            <person name="Shore S.M."/>
            <person name="Nicholson T.L."/>
        </authorList>
    </citation>
    <scope>NUCLEOTIDE SEQUENCE [LARGE SCALE GENOMIC DNA]</scope>
    <source>
        <strain evidence="2 3">29896</strain>
    </source>
</reference>
<name>A0AA97A0Y1_9STRE</name>
<dbReference type="Pfam" id="PF14131">
    <property type="entry name" value="DUF4298"/>
    <property type="match status" value="1"/>
</dbReference>
<evidence type="ECO:0000256" key="1">
    <source>
        <dbReference type="SAM" id="Coils"/>
    </source>
</evidence>
<dbReference type="RefSeq" id="WP_205030696.1">
    <property type="nucleotide sequence ID" value="NZ_CP118733.1"/>
</dbReference>
<protein>
    <submittedName>
        <fullName evidence="2">DUF4298 domain-containing protein</fullName>
    </submittedName>
</protein>
<dbReference type="KEGG" id="ssuv:PXH68_04260"/>
<gene>
    <name evidence="2" type="ORF">PXH68_04260</name>
</gene>
<evidence type="ECO:0000313" key="3">
    <source>
        <dbReference type="Proteomes" id="UP001304088"/>
    </source>
</evidence>
<keyword evidence="3" id="KW-1185">Reference proteome</keyword>
<accession>A0AA97A0Y1</accession>
<dbReference type="EMBL" id="CP118733">
    <property type="protein sequence ID" value="WNY47929.1"/>
    <property type="molecule type" value="Genomic_DNA"/>
</dbReference>
<proteinExistence type="predicted"/>
<feature type="coiled-coil region" evidence="1">
    <location>
        <begin position="6"/>
        <end position="33"/>
    </location>
</feature>
<dbReference type="AlphaFoldDB" id="A0AA97A0Y1"/>
<sequence>MREERIQEMETAFQQQEALMRQVESLLDQLETSQLIFQELLAYYQSPQFLSDMEWADRQESLPFPCGILSQDGFYNFLLERQEVGKSLAEIGKEWSR</sequence>
<dbReference type="Proteomes" id="UP001304088">
    <property type="component" value="Chromosome"/>
</dbReference>